<evidence type="ECO:0000256" key="7">
    <source>
        <dbReference type="HAMAP-Rule" id="MF_01428"/>
    </source>
</evidence>
<protein>
    <recommendedName>
        <fullName evidence="7">Glutamyl-Q tRNA(Asp) synthetase</fullName>
        <shortName evidence="7">Glu-Q-RSs</shortName>
        <ecNumber evidence="7">6.1.1.-</ecNumber>
    </recommendedName>
</protein>
<comment type="cofactor">
    <cofactor evidence="7">
        <name>Zn(2+)</name>
        <dbReference type="ChEBI" id="CHEBI:29105"/>
    </cofactor>
    <text evidence="7">Binds 1 zinc ion per subunit.</text>
</comment>
<keyword evidence="2 7" id="KW-0479">Metal-binding</keyword>
<dbReference type="EC" id="6.1.1.-" evidence="7"/>
<dbReference type="PROSITE" id="PS00178">
    <property type="entry name" value="AA_TRNA_LIGASE_I"/>
    <property type="match status" value="1"/>
</dbReference>
<keyword evidence="6 7" id="KW-0030">Aminoacyl-tRNA synthetase</keyword>
<sequence>MTFRRDRRPGAGRLAPSPTGGLHVGHARTFLAAWLASRRVGGAMILRVEDLDASRVRTEAADQALVDLRWLGLDWDEGPDVGGPLGPYVQSERRSIYDEALERLKAEERVYPCTCTRADVERAASAPHAEDEGPTYPGTCAGRSALDAQVLGDRPFAWRFRVPPGPVAWDDLFLGPREVDPARLGGDFLIGRNGLGPAYQLAVVVDDAQMGVDQVIRGDDLVPSTPRQILIYRAFGWTPPRFGHVPLVLGPDGRRLAKRDGSIKLATLREQGVDPRRLIGVLAHSLGLSPRPVPSRPADWIAAFDPASVPSTAWHASPDAWKP</sequence>
<feature type="binding site" evidence="7">
    <location>
        <position position="49"/>
    </location>
    <ligand>
        <name>L-glutamate</name>
        <dbReference type="ChEBI" id="CHEBI:29985"/>
    </ligand>
</feature>
<keyword evidence="3 7" id="KW-0547">Nucleotide-binding</keyword>
<keyword evidence="4 7" id="KW-0862">Zinc</keyword>
<dbReference type="GO" id="GO:0016874">
    <property type="term" value="F:ligase activity"/>
    <property type="evidence" value="ECO:0007669"/>
    <property type="project" value="UniProtKB-KW"/>
</dbReference>
<evidence type="ECO:0000256" key="8">
    <source>
        <dbReference type="RuleBase" id="RU363037"/>
    </source>
</evidence>
<dbReference type="PRINTS" id="PR00987">
    <property type="entry name" value="TRNASYNTHGLU"/>
</dbReference>
<evidence type="ECO:0000313" key="11">
    <source>
        <dbReference type="EMBL" id="MDG3006376.1"/>
    </source>
</evidence>
<feature type="binding site" evidence="7">
    <location>
        <position position="199"/>
    </location>
    <ligand>
        <name>L-glutamate</name>
        <dbReference type="ChEBI" id="CHEBI:29985"/>
    </ligand>
</feature>
<feature type="short sequence motif" description="'HIGH' region" evidence="7">
    <location>
        <begin position="16"/>
        <end position="26"/>
    </location>
</feature>
<keyword evidence="5 7" id="KW-0067">ATP-binding</keyword>
<evidence type="ECO:0000256" key="6">
    <source>
        <dbReference type="ARBA" id="ARBA00023146"/>
    </source>
</evidence>
<feature type="binding site" evidence="7">
    <location>
        <position position="258"/>
    </location>
    <ligand>
        <name>ATP</name>
        <dbReference type="ChEBI" id="CHEBI:30616"/>
    </ligand>
</feature>
<evidence type="ECO:0000256" key="4">
    <source>
        <dbReference type="ARBA" id="ARBA00022833"/>
    </source>
</evidence>
<evidence type="ECO:0000256" key="9">
    <source>
        <dbReference type="SAM" id="MobiDB-lite"/>
    </source>
</evidence>
<evidence type="ECO:0000256" key="5">
    <source>
        <dbReference type="ARBA" id="ARBA00022840"/>
    </source>
</evidence>
<gene>
    <name evidence="11" type="primary">gluQRS</name>
    <name evidence="7" type="synonym">gluQ</name>
    <name evidence="11" type="ORF">PZE19_21605</name>
</gene>
<comment type="caution">
    <text evidence="11">The sequence shown here is derived from an EMBL/GenBank/DDBJ whole genome shotgun (WGS) entry which is preliminary data.</text>
</comment>
<dbReference type="PANTHER" id="PTHR43311">
    <property type="entry name" value="GLUTAMATE--TRNA LIGASE"/>
    <property type="match status" value="1"/>
</dbReference>
<comment type="similarity">
    <text evidence="7">Belongs to the class-I aminoacyl-tRNA synthetase family. GluQ subfamily.</text>
</comment>
<proteinExistence type="inferred from homology"/>
<dbReference type="Pfam" id="PF00749">
    <property type="entry name" value="tRNA-synt_1c"/>
    <property type="match status" value="1"/>
</dbReference>
<accession>A0ABT6FFM4</accession>
<dbReference type="RefSeq" id="WP_277862676.1">
    <property type="nucleotide sequence ID" value="NZ_JARRAG010000002.1"/>
</dbReference>
<feature type="binding site" evidence="7">
    <location>
        <position position="115"/>
    </location>
    <ligand>
        <name>Zn(2+)</name>
        <dbReference type="ChEBI" id="CHEBI:29105"/>
    </ligand>
</feature>
<dbReference type="EMBL" id="JARRAG010000002">
    <property type="protein sequence ID" value="MDG3006376.1"/>
    <property type="molecule type" value="Genomic_DNA"/>
</dbReference>
<dbReference type="HAMAP" id="MF_01428">
    <property type="entry name" value="Glu_Q_tRNA_synth"/>
    <property type="match status" value="1"/>
</dbReference>
<dbReference type="Gene3D" id="3.40.50.620">
    <property type="entry name" value="HUPs"/>
    <property type="match status" value="1"/>
</dbReference>
<dbReference type="InterPro" id="IPR022380">
    <property type="entry name" value="Glu-Q_tRNA(Asp)_Synthase"/>
</dbReference>
<feature type="binding site" evidence="7">
    <location>
        <position position="136"/>
    </location>
    <ligand>
        <name>Zn(2+)</name>
        <dbReference type="ChEBI" id="CHEBI:29105"/>
    </ligand>
</feature>
<evidence type="ECO:0000256" key="3">
    <source>
        <dbReference type="ARBA" id="ARBA00022741"/>
    </source>
</evidence>
<dbReference type="NCBIfam" id="NF004315">
    <property type="entry name" value="PRK05710.1-4"/>
    <property type="match status" value="1"/>
</dbReference>
<keyword evidence="12" id="KW-1185">Reference proteome</keyword>
<feature type="binding site" evidence="7">
    <location>
        <position position="113"/>
    </location>
    <ligand>
        <name>Zn(2+)</name>
        <dbReference type="ChEBI" id="CHEBI:29105"/>
    </ligand>
</feature>
<dbReference type="Proteomes" id="UP001216907">
    <property type="component" value="Unassembled WGS sequence"/>
</dbReference>
<keyword evidence="8" id="KW-0648">Protein biosynthesis</keyword>
<evidence type="ECO:0000259" key="10">
    <source>
        <dbReference type="Pfam" id="PF00749"/>
    </source>
</evidence>
<feature type="region of interest" description="Disordered" evidence="9">
    <location>
        <begin position="1"/>
        <end position="20"/>
    </location>
</feature>
<comment type="function">
    <text evidence="7">Catalyzes the tRNA-independent activation of glutamate in presence of ATP and the subsequent transfer of glutamate onto a tRNA(Asp). Glutamate is transferred on the 2-amino-5-(4,5-dihydroxy-2-cyclopenten-1-yl) moiety of the queuosine in the wobble position of the QUC anticodon.</text>
</comment>
<evidence type="ECO:0000256" key="2">
    <source>
        <dbReference type="ARBA" id="ARBA00022723"/>
    </source>
</evidence>
<feature type="domain" description="Glutamyl/glutaminyl-tRNA synthetase class Ib catalytic" evidence="10">
    <location>
        <begin position="13"/>
        <end position="283"/>
    </location>
</feature>
<reference evidence="11 12" key="1">
    <citation type="submission" date="2023-03" db="EMBL/GenBank/DDBJ databases">
        <title>Paludisphaera mucosa sp. nov. a novel planctomycete from northern fen.</title>
        <authorList>
            <person name="Ivanova A."/>
        </authorList>
    </citation>
    <scope>NUCLEOTIDE SEQUENCE [LARGE SCALE GENOMIC DNA]</scope>
    <source>
        <strain evidence="11 12">Pla2</strain>
    </source>
</reference>
<feature type="binding site" evidence="7">
    <location>
        <position position="140"/>
    </location>
    <ligand>
        <name>Zn(2+)</name>
        <dbReference type="ChEBI" id="CHEBI:29105"/>
    </ligand>
</feature>
<feature type="short sequence motif" description="'KMSKS' region" evidence="7">
    <location>
        <begin position="255"/>
        <end position="259"/>
    </location>
</feature>
<dbReference type="InterPro" id="IPR020058">
    <property type="entry name" value="Glu/Gln-tRNA-synth_Ib_cat-dom"/>
</dbReference>
<dbReference type="InterPro" id="IPR049940">
    <property type="entry name" value="GluQ/Sye"/>
</dbReference>
<dbReference type="InterPro" id="IPR000924">
    <property type="entry name" value="Glu/Gln-tRNA-synth"/>
</dbReference>
<name>A0ABT6FFM4_9BACT</name>
<dbReference type="InterPro" id="IPR014729">
    <property type="entry name" value="Rossmann-like_a/b/a_fold"/>
</dbReference>
<feature type="binding site" evidence="7">
    <location>
        <begin position="13"/>
        <end position="17"/>
    </location>
    <ligand>
        <name>L-glutamate</name>
        <dbReference type="ChEBI" id="CHEBI:29985"/>
    </ligand>
</feature>
<dbReference type="SUPFAM" id="SSF52374">
    <property type="entry name" value="Nucleotidylyl transferase"/>
    <property type="match status" value="1"/>
</dbReference>
<evidence type="ECO:0000256" key="1">
    <source>
        <dbReference type="ARBA" id="ARBA00022598"/>
    </source>
</evidence>
<dbReference type="InterPro" id="IPR001412">
    <property type="entry name" value="aa-tRNA-synth_I_CS"/>
</dbReference>
<dbReference type="PANTHER" id="PTHR43311:SF1">
    <property type="entry name" value="GLUTAMYL-Q TRNA(ASP) SYNTHETASE"/>
    <property type="match status" value="1"/>
</dbReference>
<keyword evidence="1 7" id="KW-0436">Ligase</keyword>
<evidence type="ECO:0000313" key="12">
    <source>
        <dbReference type="Proteomes" id="UP001216907"/>
    </source>
</evidence>
<feature type="binding site" evidence="7">
    <location>
        <position position="217"/>
    </location>
    <ligand>
        <name>L-glutamate</name>
        <dbReference type="ChEBI" id="CHEBI:29985"/>
    </ligand>
</feature>
<organism evidence="11 12">
    <name type="scientific">Paludisphaera mucosa</name>
    <dbReference type="NCBI Taxonomy" id="3030827"/>
    <lineage>
        <taxon>Bacteria</taxon>
        <taxon>Pseudomonadati</taxon>
        <taxon>Planctomycetota</taxon>
        <taxon>Planctomycetia</taxon>
        <taxon>Isosphaerales</taxon>
        <taxon>Isosphaeraceae</taxon>
        <taxon>Paludisphaera</taxon>
    </lineage>
</organism>